<dbReference type="KEGG" id="ehx:EMIHUDRAFT_310012"/>
<dbReference type="GO" id="GO:0004674">
    <property type="term" value="F:protein serine/threonine kinase activity"/>
    <property type="evidence" value="ECO:0007669"/>
    <property type="project" value="UniProtKB-KW"/>
</dbReference>
<evidence type="ECO:0000256" key="9">
    <source>
        <dbReference type="PROSITE-ProRule" id="PRU10141"/>
    </source>
</evidence>
<comment type="catalytic activity">
    <reaction evidence="7">
        <text>L-threonyl-[protein] + ATP = O-phospho-L-threonyl-[protein] + ADP + H(+)</text>
        <dbReference type="Rhea" id="RHEA:46608"/>
        <dbReference type="Rhea" id="RHEA-COMP:11060"/>
        <dbReference type="Rhea" id="RHEA-COMP:11605"/>
        <dbReference type="ChEBI" id="CHEBI:15378"/>
        <dbReference type="ChEBI" id="CHEBI:30013"/>
        <dbReference type="ChEBI" id="CHEBI:30616"/>
        <dbReference type="ChEBI" id="CHEBI:61977"/>
        <dbReference type="ChEBI" id="CHEBI:456216"/>
        <dbReference type="EC" id="2.7.11.1"/>
    </reaction>
</comment>
<evidence type="ECO:0000256" key="4">
    <source>
        <dbReference type="ARBA" id="ARBA00022741"/>
    </source>
</evidence>
<sequence>MSEHTTPAGKRGSNSKRARTSSSRASRVGTGTPHVLEEATGDFSADYITVGVLGRGSFAEVNLLRHRVSGELFVLKTCCKLDAPSYSHLRAEATAMAAFRSADAPHPLLVCPLACSNPPGRSANYSLLMPLCPGGDLLQLLRRQNTASSAAIASPRLRDPPSSGPLALLPEITRDYPRPGYLALSDFGFACREAECGKLRVGTANYQAPHLGSSQLISAHLGSSRLISLVISLVVRKARHGKAAVDWWALGVMLVEMLAGELPFAPPREEGEGGGAKECDAAVRAASWMAELDWAALEAHSLPPPHVPPPLDADADVALCELTKRCQSGFD</sequence>
<evidence type="ECO:0000256" key="2">
    <source>
        <dbReference type="ARBA" id="ARBA00022527"/>
    </source>
</evidence>
<dbReference type="InterPro" id="IPR017441">
    <property type="entry name" value="Protein_kinase_ATP_BS"/>
</dbReference>
<dbReference type="EC" id="2.7.11.1" evidence="1"/>
<dbReference type="GO" id="GO:0035556">
    <property type="term" value="P:intracellular signal transduction"/>
    <property type="evidence" value="ECO:0007669"/>
    <property type="project" value="TreeGrafter"/>
</dbReference>
<keyword evidence="4 9" id="KW-0547">Nucleotide-binding</keyword>
<dbReference type="GO" id="GO:0005524">
    <property type="term" value="F:ATP binding"/>
    <property type="evidence" value="ECO:0007669"/>
    <property type="project" value="UniProtKB-UniRule"/>
</dbReference>
<evidence type="ECO:0000256" key="6">
    <source>
        <dbReference type="ARBA" id="ARBA00022840"/>
    </source>
</evidence>
<evidence type="ECO:0000256" key="8">
    <source>
        <dbReference type="ARBA" id="ARBA00048679"/>
    </source>
</evidence>
<evidence type="ECO:0000256" key="5">
    <source>
        <dbReference type="ARBA" id="ARBA00022777"/>
    </source>
</evidence>
<dbReference type="eggNOG" id="KOG0616">
    <property type="taxonomic scope" value="Eukaryota"/>
</dbReference>
<evidence type="ECO:0000256" key="1">
    <source>
        <dbReference type="ARBA" id="ARBA00012513"/>
    </source>
</evidence>
<dbReference type="SUPFAM" id="SSF56112">
    <property type="entry name" value="Protein kinase-like (PK-like)"/>
    <property type="match status" value="1"/>
</dbReference>
<accession>A0A0D3JUJ5</accession>
<keyword evidence="2" id="KW-0723">Serine/threonine-protein kinase</keyword>
<dbReference type="PROSITE" id="PS50011">
    <property type="entry name" value="PROTEIN_KINASE_DOM"/>
    <property type="match status" value="1"/>
</dbReference>
<protein>
    <recommendedName>
        <fullName evidence="1">non-specific serine/threonine protein kinase</fullName>
        <ecNumber evidence="1">2.7.11.1</ecNumber>
    </recommendedName>
</protein>
<evidence type="ECO:0000259" key="11">
    <source>
        <dbReference type="PROSITE" id="PS50011"/>
    </source>
</evidence>
<dbReference type="InterPro" id="IPR000719">
    <property type="entry name" value="Prot_kinase_dom"/>
</dbReference>
<dbReference type="HOGENOM" id="CLU_840523_0_0_1"/>
<dbReference type="PANTHER" id="PTHR24356">
    <property type="entry name" value="SERINE/THREONINE-PROTEIN KINASE"/>
    <property type="match status" value="1"/>
</dbReference>
<dbReference type="EnsemblProtists" id="EOD27180">
    <property type="protein sequence ID" value="EOD27180"/>
    <property type="gene ID" value="EMIHUDRAFT_310012"/>
</dbReference>
<keyword evidence="13" id="KW-1185">Reference proteome</keyword>
<dbReference type="GeneID" id="17272726"/>
<name>A0A0D3JUJ5_EMIH1</name>
<keyword evidence="6 9" id="KW-0067">ATP-binding</keyword>
<evidence type="ECO:0000256" key="7">
    <source>
        <dbReference type="ARBA" id="ARBA00047899"/>
    </source>
</evidence>
<dbReference type="Gene3D" id="3.30.200.20">
    <property type="entry name" value="Phosphorylase Kinase, domain 1"/>
    <property type="match status" value="1"/>
</dbReference>
<feature type="region of interest" description="Disordered" evidence="10">
    <location>
        <begin position="1"/>
        <end position="35"/>
    </location>
</feature>
<dbReference type="PROSITE" id="PS00107">
    <property type="entry name" value="PROTEIN_KINASE_ATP"/>
    <property type="match status" value="1"/>
</dbReference>
<feature type="domain" description="Protein kinase" evidence="11">
    <location>
        <begin position="47"/>
        <end position="331"/>
    </location>
</feature>
<dbReference type="InterPro" id="IPR050236">
    <property type="entry name" value="Ser_Thr_kinase_AGC"/>
</dbReference>
<dbReference type="AlphaFoldDB" id="A0A0D3JUJ5"/>
<dbReference type="PANTHER" id="PTHR24356:SF407">
    <property type="entry name" value="RAC SERINE_THREONINE-PROTEIN KINASE"/>
    <property type="match status" value="1"/>
</dbReference>
<evidence type="ECO:0000313" key="13">
    <source>
        <dbReference type="Proteomes" id="UP000013827"/>
    </source>
</evidence>
<evidence type="ECO:0000313" key="12">
    <source>
        <dbReference type="EnsemblProtists" id="EOD27180"/>
    </source>
</evidence>
<dbReference type="RefSeq" id="XP_005779609.1">
    <property type="nucleotide sequence ID" value="XM_005779552.1"/>
</dbReference>
<reference evidence="13" key="1">
    <citation type="journal article" date="2013" name="Nature">
        <title>Pan genome of the phytoplankton Emiliania underpins its global distribution.</title>
        <authorList>
            <person name="Read B.A."/>
            <person name="Kegel J."/>
            <person name="Klute M.J."/>
            <person name="Kuo A."/>
            <person name="Lefebvre S.C."/>
            <person name="Maumus F."/>
            <person name="Mayer C."/>
            <person name="Miller J."/>
            <person name="Monier A."/>
            <person name="Salamov A."/>
            <person name="Young J."/>
            <person name="Aguilar M."/>
            <person name="Claverie J.M."/>
            <person name="Frickenhaus S."/>
            <person name="Gonzalez K."/>
            <person name="Herman E.K."/>
            <person name="Lin Y.C."/>
            <person name="Napier J."/>
            <person name="Ogata H."/>
            <person name="Sarno A.F."/>
            <person name="Shmutz J."/>
            <person name="Schroeder D."/>
            <person name="de Vargas C."/>
            <person name="Verret F."/>
            <person name="von Dassow P."/>
            <person name="Valentin K."/>
            <person name="Van de Peer Y."/>
            <person name="Wheeler G."/>
            <person name="Dacks J.B."/>
            <person name="Delwiche C.F."/>
            <person name="Dyhrman S.T."/>
            <person name="Glockner G."/>
            <person name="John U."/>
            <person name="Richards T."/>
            <person name="Worden A.Z."/>
            <person name="Zhang X."/>
            <person name="Grigoriev I.V."/>
            <person name="Allen A.E."/>
            <person name="Bidle K."/>
            <person name="Borodovsky M."/>
            <person name="Bowler C."/>
            <person name="Brownlee C."/>
            <person name="Cock J.M."/>
            <person name="Elias M."/>
            <person name="Gladyshev V.N."/>
            <person name="Groth M."/>
            <person name="Guda C."/>
            <person name="Hadaegh A."/>
            <person name="Iglesias-Rodriguez M.D."/>
            <person name="Jenkins J."/>
            <person name="Jones B.M."/>
            <person name="Lawson T."/>
            <person name="Leese F."/>
            <person name="Lindquist E."/>
            <person name="Lobanov A."/>
            <person name="Lomsadze A."/>
            <person name="Malik S.B."/>
            <person name="Marsh M.E."/>
            <person name="Mackinder L."/>
            <person name="Mock T."/>
            <person name="Mueller-Roeber B."/>
            <person name="Pagarete A."/>
            <person name="Parker M."/>
            <person name="Probert I."/>
            <person name="Quesneville H."/>
            <person name="Raines C."/>
            <person name="Rensing S.A."/>
            <person name="Riano-Pachon D.M."/>
            <person name="Richier S."/>
            <person name="Rokitta S."/>
            <person name="Shiraiwa Y."/>
            <person name="Soanes D.M."/>
            <person name="van der Giezen M."/>
            <person name="Wahlund T.M."/>
            <person name="Williams B."/>
            <person name="Wilson W."/>
            <person name="Wolfe G."/>
            <person name="Wurch L.L."/>
        </authorList>
    </citation>
    <scope>NUCLEOTIDE SEQUENCE</scope>
</reference>
<keyword evidence="3" id="KW-0808">Transferase</keyword>
<evidence type="ECO:0000256" key="10">
    <source>
        <dbReference type="SAM" id="MobiDB-lite"/>
    </source>
</evidence>
<dbReference type="STRING" id="2903.R1EKI8"/>
<dbReference type="Gene3D" id="1.10.510.10">
    <property type="entry name" value="Transferase(Phosphotransferase) domain 1"/>
    <property type="match status" value="1"/>
</dbReference>
<comment type="catalytic activity">
    <reaction evidence="8">
        <text>L-seryl-[protein] + ATP = O-phospho-L-seryl-[protein] + ADP + H(+)</text>
        <dbReference type="Rhea" id="RHEA:17989"/>
        <dbReference type="Rhea" id="RHEA-COMP:9863"/>
        <dbReference type="Rhea" id="RHEA-COMP:11604"/>
        <dbReference type="ChEBI" id="CHEBI:15378"/>
        <dbReference type="ChEBI" id="CHEBI:29999"/>
        <dbReference type="ChEBI" id="CHEBI:30616"/>
        <dbReference type="ChEBI" id="CHEBI:83421"/>
        <dbReference type="ChEBI" id="CHEBI:456216"/>
        <dbReference type="EC" id="2.7.11.1"/>
    </reaction>
</comment>
<dbReference type="InterPro" id="IPR011009">
    <property type="entry name" value="Kinase-like_dom_sf"/>
</dbReference>
<reference evidence="12" key="2">
    <citation type="submission" date="2024-10" db="UniProtKB">
        <authorList>
            <consortium name="EnsemblProtists"/>
        </authorList>
    </citation>
    <scope>IDENTIFICATION</scope>
</reference>
<keyword evidence="5" id="KW-0418">Kinase</keyword>
<dbReference type="PaxDb" id="2903-EOD27180"/>
<organism evidence="12 13">
    <name type="scientific">Emiliania huxleyi (strain CCMP1516)</name>
    <dbReference type="NCBI Taxonomy" id="280463"/>
    <lineage>
        <taxon>Eukaryota</taxon>
        <taxon>Haptista</taxon>
        <taxon>Haptophyta</taxon>
        <taxon>Prymnesiophyceae</taxon>
        <taxon>Isochrysidales</taxon>
        <taxon>Noelaerhabdaceae</taxon>
        <taxon>Emiliania</taxon>
    </lineage>
</organism>
<feature type="binding site" evidence="9">
    <location>
        <position position="76"/>
    </location>
    <ligand>
        <name>ATP</name>
        <dbReference type="ChEBI" id="CHEBI:30616"/>
    </ligand>
</feature>
<proteinExistence type="predicted"/>
<dbReference type="SMART" id="SM00220">
    <property type="entry name" value="S_TKc"/>
    <property type="match status" value="1"/>
</dbReference>
<evidence type="ECO:0000256" key="3">
    <source>
        <dbReference type="ARBA" id="ARBA00022679"/>
    </source>
</evidence>
<dbReference type="Proteomes" id="UP000013827">
    <property type="component" value="Unassembled WGS sequence"/>
</dbReference>